<dbReference type="InterPro" id="IPR019622">
    <property type="entry name" value="Rrn9_dom"/>
</dbReference>
<dbReference type="Pfam" id="PF10680">
    <property type="entry name" value="RRN9"/>
    <property type="match status" value="1"/>
</dbReference>
<feature type="compositionally biased region" description="Polar residues" evidence="1">
    <location>
        <begin position="37"/>
        <end position="51"/>
    </location>
</feature>
<evidence type="ECO:0000256" key="1">
    <source>
        <dbReference type="SAM" id="MobiDB-lite"/>
    </source>
</evidence>
<feature type="region of interest" description="Disordered" evidence="1">
    <location>
        <begin position="233"/>
        <end position="275"/>
    </location>
</feature>
<feature type="region of interest" description="Disordered" evidence="1">
    <location>
        <begin position="288"/>
        <end position="318"/>
    </location>
</feature>
<sequence>MDSDSSYVEDAGNEVSPLDQVSPSSPPPQKPPDALDVNTSPPASSIASRTVPSVILDNPFAQGEDGKTYFTRPNRYFGAASTWNSWTKAERTVALSLDRVRSQDLSIHLFNAFGLKRKLRQQGGRDVKRSKKGKERATSILSTTAEYDDEGRRNGGNYGLAKSWTAWPMPPDQVPREELLPRTELESEYRVERETRPSANLEEWLIATATRIARERWNAREWEEDLTLAVSSERDTKVDHGDADVSAPENVRDDNDDHQELAEEAEAPHSPEATEEPVFYSQAFSFYDDDEEQGPAPGDEEKRDSDTDDAERRPVPLADDEKARGYFLASARHILRKVDDLLLGLHKARYAYAAKPQSNRRGKNSHSPGDDTSDFTRGRSGSRPATRQKARSSSAYTDLSSASITSVTSRARSRRVENLGLRDWSDVIGMASLTDWNPLVVERASGRCAKLFGETMLFRTFYEGQGKEGSESHFTEHLANETGSLAPSPMGEQETESNGDEPLAVRISRPCERCLATKVECRPADGEPGLSRTCRNCRETGSACSRIKVGLARNERTCPYRSCPRHKVPFRKRWHLERHINSVHGQTGTGGSGASERGQGSRNASIGANSAYTDFDADDESNEDSEHQILCPVQSCPRARMSFSKGKRLYEHIRRMHPEVDVDEVKTSESRRRGERRGRWRDERRTRSKSCPGDGSRSQSRHRSRRAGKTREGDDENQSETEDEGRAEEDGEDSVDEEG</sequence>
<dbReference type="HOGENOM" id="CLU_381295_0_0_1"/>
<feature type="compositionally biased region" description="Basic and acidic residues" evidence="1">
    <location>
        <begin position="233"/>
        <end position="243"/>
    </location>
</feature>
<feature type="compositionally biased region" description="Basic and acidic residues" evidence="1">
    <location>
        <begin position="663"/>
        <end position="672"/>
    </location>
</feature>
<dbReference type="eggNOG" id="ENOG502SFXK">
    <property type="taxonomic scope" value="Eukaryota"/>
</dbReference>
<evidence type="ECO:0000313" key="3">
    <source>
        <dbReference type="EMBL" id="EXJ75851.1"/>
    </source>
</evidence>
<dbReference type="Proteomes" id="UP000019471">
    <property type="component" value="Unassembled WGS sequence"/>
</dbReference>
<accession>W9XG06</accession>
<feature type="compositionally biased region" description="Basic and acidic residues" evidence="1">
    <location>
        <begin position="299"/>
        <end position="318"/>
    </location>
</feature>
<gene>
    <name evidence="3" type="ORF">A1O5_00358</name>
</gene>
<protein>
    <recommendedName>
        <fullName evidence="2">Rrn9 domain-containing protein</fullName>
    </recommendedName>
</protein>
<feature type="region of interest" description="Disordered" evidence="1">
    <location>
        <begin position="1"/>
        <end position="51"/>
    </location>
</feature>
<dbReference type="RefSeq" id="XP_007739168.1">
    <property type="nucleotide sequence ID" value="XM_007740978.1"/>
</dbReference>
<feature type="region of interest" description="Disordered" evidence="1">
    <location>
        <begin position="663"/>
        <end position="739"/>
    </location>
</feature>
<dbReference type="AlphaFoldDB" id="W9XG06"/>
<evidence type="ECO:0000259" key="2">
    <source>
        <dbReference type="Pfam" id="PF10680"/>
    </source>
</evidence>
<feature type="region of interest" description="Disordered" evidence="1">
    <location>
        <begin position="354"/>
        <end position="412"/>
    </location>
</feature>
<dbReference type="STRING" id="1182543.W9XG06"/>
<name>W9XG06_9EURO</name>
<dbReference type="GeneID" id="19185095"/>
<feature type="compositionally biased region" description="Low complexity" evidence="1">
    <location>
        <begin position="391"/>
        <end position="410"/>
    </location>
</feature>
<feature type="compositionally biased region" description="Basic residues" evidence="1">
    <location>
        <begin position="699"/>
        <end position="708"/>
    </location>
</feature>
<evidence type="ECO:0000313" key="4">
    <source>
        <dbReference type="Proteomes" id="UP000019471"/>
    </source>
</evidence>
<dbReference type="EMBL" id="AMGX01000001">
    <property type="protein sequence ID" value="EXJ75851.1"/>
    <property type="molecule type" value="Genomic_DNA"/>
</dbReference>
<proteinExistence type="predicted"/>
<feature type="compositionally biased region" description="Basic and acidic residues" evidence="1">
    <location>
        <begin position="250"/>
        <end position="269"/>
    </location>
</feature>
<feature type="compositionally biased region" description="Polar residues" evidence="1">
    <location>
        <begin position="598"/>
        <end position="607"/>
    </location>
</feature>
<feature type="compositionally biased region" description="Acidic residues" evidence="1">
    <location>
        <begin position="713"/>
        <end position="739"/>
    </location>
</feature>
<reference evidence="3 4" key="1">
    <citation type="submission" date="2013-03" db="EMBL/GenBank/DDBJ databases">
        <title>The Genome Sequence of Cladophialophora psammophila CBS 110553.</title>
        <authorList>
            <consortium name="The Broad Institute Genomics Platform"/>
            <person name="Cuomo C."/>
            <person name="de Hoog S."/>
            <person name="Gorbushina A."/>
            <person name="Walker B."/>
            <person name="Young S.K."/>
            <person name="Zeng Q."/>
            <person name="Gargeya S."/>
            <person name="Fitzgerald M."/>
            <person name="Haas B."/>
            <person name="Abouelleil A."/>
            <person name="Allen A.W."/>
            <person name="Alvarado L."/>
            <person name="Arachchi H.M."/>
            <person name="Berlin A.M."/>
            <person name="Chapman S.B."/>
            <person name="Gainer-Dewar J."/>
            <person name="Goldberg J."/>
            <person name="Griggs A."/>
            <person name="Gujja S."/>
            <person name="Hansen M."/>
            <person name="Howarth C."/>
            <person name="Imamovic A."/>
            <person name="Ireland A."/>
            <person name="Larimer J."/>
            <person name="McCowan C."/>
            <person name="Murphy C."/>
            <person name="Pearson M."/>
            <person name="Poon T.W."/>
            <person name="Priest M."/>
            <person name="Roberts A."/>
            <person name="Saif S."/>
            <person name="Shea T."/>
            <person name="Sisk P."/>
            <person name="Sykes S."/>
            <person name="Wortman J."/>
            <person name="Nusbaum C."/>
            <person name="Birren B."/>
        </authorList>
    </citation>
    <scope>NUCLEOTIDE SEQUENCE [LARGE SCALE GENOMIC DNA]</scope>
    <source>
        <strain evidence="3 4">CBS 110553</strain>
    </source>
</reference>
<comment type="caution">
    <text evidence="3">The sequence shown here is derived from an EMBL/GenBank/DDBJ whole genome shotgun (WGS) entry which is preliminary data.</text>
</comment>
<feature type="domain" description="Rrn9" evidence="2">
    <location>
        <begin position="97"/>
        <end position="178"/>
    </location>
</feature>
<feature type="region of interest" description="Disordered" evidence="1">
    <location>
        <begin position="481"/>
        <end position="501"/>
    </location>
</feature>
<feature type="region of interest" description="Disordered" evidence="1">
    <location>
        <begin position="581"/>
        <end position="607"/>
    </location>
</feature>
<dbReference type="OrthoDB" id="5412288at2759"/>
<organism evidence="3 4">
    <name type="scientific">Cladophialophora psammophila CBS 110553</name>
    <dbReference type="NCBI Taxonomy" id="1182543"/>
    <lineage>
        <taxon>Eukaryota</taxon>
        <taxon>Fungi</taxon>
        <taxon>Dikarya</taxon>
        <taxon>Ascomycota</taxon>
        <taxon>Pezizomycotina</taxon>
        <taxon>Eurotiomycetes</taxon>
        <taxon>Chaetothyriomycetidae</taxon>
        <taxon>Chaetothyriales</taxon>
        <taxon>Herpotrichiellaceae</taxon>
        <taxon>Cladophialophora</taxon>
    </lineage>
</organism>
<keyword evidence="4" id="KW-1185">Reference proteome</keyword>